<evidence type="ECO:0000256" key="6">
    <source>
        <dbReference type="ARBA" id="ARBA00022516"/>
    </source>
</evidence>
<evidence type="ECO:0000256" key="10">
    <source>
        <dbReference type="ARBA" id="ARBA00023098"/>
    </source>
</evidence>
<keyword evidence="7 15" id="KW-0808">Transferase</keyword>
<sequence length="246" mass="26864">MKKGKYLLPNLFTSGNLVCGFVSMIYAHNGDYPLAALVILLAAGLDCLDGKVARLTGSASAFGVEYDSLADLLSFGMAPGWLLYTWALRSLSPFGWLAAFAFVICGALRLARFNVQATGVQKYTFTGLPIPAAASVVASAVLVLHQLYEDVPSSIDTEHPFILVFAAYTLALLMVSNFKYRSFKRLRWRRMWPLPLLAGIALLITVLVCGPALTLFLLCIGYALSGPLETLLWRKKPKENVIPAEQ</sequence>
<evidence type="ECO:0000256" key="15">
    <source>
        <dbReference type="RuleBase" id="RU003750"/>
    </source>
</evidence>
<comment type="caution">
    <text evidence="17">The sequence shown here is derived from an EMBL/GenBank/DDBJ whole genome shotgun (WGS) entry which is preliminary data.</text>
</comment>
<dbReference type="GO" id="GO:0003882">
    <property type="term" value="F:CDP-diacylglycerol-serine O-phosphatidyltransferase activity"/>
    <property type="evidence" value="ECO:0007669"/>
    <property type="project" value="UniProtKB-EC"/>
</dbReference>
<keyword evidence="11 16" id="KW-0472">Membrane</keyword>
<reference evidence="17" key="1">
    <citation type="submission" date="2019-03" db="EMBL/GenBank/DDBJ databases">
        <title>Lake Tanganyika Metagenome-Assembled Genomes (MAGs).</title>
        <authorList>
            <person name="Tran P."/>
        </authorList>
    </citation>
    <scope>NUCLEOTIDE SEQUENCE</scope>
    <source>
        <strain evidence="17">K_DeepCast_65m_m2_066</strain>
    </source>
</reference>
<keyword evidence="6" id="KW-0444">Lipid biosynthesis</keyword>
<dbReference type="InterPro" id="IPR004533">
    <property type="entry name" value="CDP-diaglyc--ser_O-PTrfase"/>
</dbReference>
<feature type="transmembrane region" description="Helical" evidence="16">
    <location>
        <begin position="192"/>
        <end position="224"/>
    </location>
</feature>
<evidence type="ECO:0000256" key="5">
    <source>
        <dbReference type="ARBA" id="ARBA00017171"/>
    </source>
</evidence>
<dbReference type="PROSITE" id="PS00379">
    <property type="entry name" value="CDP_ALCOHOL_P_TRANSF"/>
    <property type="match status" value="1"/>
</dbReference>
<dbReference type="Gene3D" id="1.20.120.1760">
    <property type="match status" value="1"/>
</dbReference>
<dbReference type="Proteomes" id="UP000712673">
    <property type="component" value="Unassembled WGS sequence"/>
</dbReference>
<organism evidence="17 18">
    <name type="scientific">Tectimicrobiota bacterium</name>
    <dbReference type="NCBI Taxonomy" id="2528274"/>
    <lineage>
        <taxon>Bacteria</taxon>
        <taxon>Pseudomonadati</taxon>
        <taxon>Nitrospinota/Tectimicrobiota group</taxon>
        <taxon>Candidatus Tectimicrobiota</taxon>
    </lineage>
</organism>
<comment type="subcellular location">
    <subcellularLocation>
        <location evidence="2">Endomembrane system</location>
        <topology evidence="2">Multi-pass membrane protein</topology>
    </subcellularLocation>
</comment>
<keyword evidence="10" id="KW-0443">Lipid metabolism</keyword>
<evidence type="ECO:0000256" key="8">
    <source>
        <dbReference type="ARBA" id="ARBA00022692"/>
    </source>
</evidence>
<feature type="transmembrane region" description="Helical" evidence="16">
    <location>
        <begin position="7"/>
        <end position="26"/>
    </location>
</feature>
<evidence type="ECO:0000256" key="16">
    <source>
        <dbReference type="SAM" id="Phobius"/>
    </source>
</evidence>
<keyword evidence="8 16" id="KW-0812">Transmembrane</keyword>
<feature type="transmembrane region" description="Helical" evidence="16">
    <location>
        <begin position="160"/>
        <end position="180"/>
    </location>
</feature>
<evidence type="ECO:0000256" key="14">
    <source>
        <dbReference type="ARBA" id="ARBA00032361"/>
    </source>
</evidence>
<dbReference type="AlphaFoldDB" id="A0A938B2B3"/>
<name>A0A938B2B3_UNCTE</name>
<dbReference type="EMBL" id="VGLS01000041">
    <property type="protein sequence ID" value="MBM3222658.1"/>
    <property type="molecule type" value="Genomic_DNA"/>
</dbReference>
<protein>
    <recommendedName>
        <fullName evidence="5">CDP-diacylglycerol--serine O-phosphatidyltransferase</fullName>
        <ecNumber evidence="4">2.7.8.8</ecNumber>
    </recommendedName>
    <alternativeName>
        <fullName evidence="14">Phosphatidylserine synthase</fullName>
    </alternativeName>
</protein>
<dbReference type="Pfam" id="PF01066">
    <property type="entry name" value="CDP-OH_P_transf"/>
    <property type="match status" value="1"/>
</dbReference>
<evidence type="ECO:0000256" key="13">
    <source>
        <dbReference type="ARBA" id="ARBA00023264"/>
    </source>
</evidence>
<dbReference type="PANTHER" id="PTHR14269:SF61">
    <property type="entry name" value="CDP-DIACYLGLYCEROL--SERINE O-PHOSPHATIDYLTRANSFERASE"/>
    <property type="match status" value="1"/>
</dbReference>
<keyword evidence="12" id="KW-0594">Phospholipid biosynthesis</keyword>
<dbReference type="GO" id="GO:0008654">
    <property type="term" value="P:phospholipid biosynthetic process"/>
    <property type="evidence" value="ECO:0007669"/>
    <property type="project" value="UniProtKB-KW"/>
</dbReference>
<evidence type="ECO:0000313" key="18">
    <source>
        <dbReference type="Proteomes" id="UP000712673"/>
    </source>
</evidence>
<keyword evidence="9 16" id="KW-1133">Transmembrane helix</keyword>
<evidence type="ECO:0000313" key="17">
    <source>
        <dbReference type="EMBL" id="MBM3222658.1"/>
    </source>
</evidence>
<comment type="similarity">
    <text evidence="3 15">Belongs to the CDP-alcohol phosphatidyltransferase class-I family.</text>
</comment>
<dbReference type="InterPro" id="IPR050324">
    <property type="entry name" value="CDP-alcohol_PTase-I"/>
</dbReference>
<dbReference type="GO" id="GO:0012505">
    <property type="term" value="C:endomembrane system"/>
    <property type="evidence" value="ECO:0007669"/>
    <property type="project" value="UniProtKB-SubCell"/>
</dbReference>
<evidence type="ECO:0000256" key="3">
    <source>
        <dbReference type="ARBA" id="ARBA00010441"/>
    </source>
</evidence>
<evidence type="ECO:0000256" key="12">
    <source>
        <dbReference type="ARBA" id="ARBA00023209"/>
    </source>
</evidence>
<dbReference type="InterPro" id="IPR048254">
    <property type="entry name" value="CDP_ALCOHOL_P_TRANSF_CS"/>
</dbReference>
<evidence type="ECO:0000256" key="1">
    <source>
        <dbReference type="ARBA" id="ARBA00000287"/>
    </source>
</evidence>
<feature type="transmembrane region" description="Helical" evidence="16">
    <location>
        <begin position="93"/>
        <end position="111"/>
    </location>
</feature>
<dbReference type="PANTHER" id="PTHR14269">
    <property type="entry name" value="CDP-DIACYLGLYCEROL--GLYCEROL-3-PHOSPHATE 3-PHOSPHATIDYLTRANSFERASE-RELATED"/>
    <property type="match status" value="1"/>
</dbReference>
<evidence type="ECO:0000256" key="9">
    <source>
        <dbReference type="ARBA" id="ARBA00022989"/>
    </source>
</evidence>
<evidence type="ECO:0000256" key="11">
    <source>
        <dbReference type="ARBA" id="ARBA00023136"/>
    </source>
</evidence>
<dbReference type="EC" id="2.7.8.8" evidence="4"/>
<dbReference type="InterPro" id="IPR000462">
    <property type="entry name" value="CDP-OH_P_trans"/>
</dbReference>
<dbReference type="NCBIfam" id="TIGR00473">
    <property type="entry name" value="pssA"/>
    <property type="match status" value="1"/>
</dbReference>
<evidence type="ECO:0000256" key="4">
    <source>
        <dbReference type="ARBA" id="ARBA00013174"/>
    </source>
</evidence>
<keyword evidence="13" id="KW-1208">Phospholipid metabolism</keyword>
<evidence type="ECO:0000256" key="7">
    <source>
        <dbReference type="ARBA" id="ARBA00022679"/>
    </source>
</evidence>
<gene>
    <name evidence="17" type="primary">pssA</name>
    <name evidence="17" type="ORF">FJZ47_02470</name>
</gene>
<accession>A0A938B2B3</accession>
<comment type="catalytic activity">
    <reaction evidence="1">
        <text>a CDP-1,2-diacyl-sn-glycerol + L-serine = a 1,2-diacyl-sn-glycero-3-phospho-L-serine + CMP + H(+)</text>
        <dbReference type="Rhea" id="RHEA:16913"/>
        <dbReference type="ChEBI" id="CHEBI:15378"/>
        <dbReference type="ChEBI" id="CHEBI:33384"/>
        <dbReference type="ChEBI" id="CHEBI:57262"/>
        <dbReference type="ChEBI" id="CHEBI:58332"/>
        <dbReference type="ChEBI" id="CHEBI:60377"/>
        <dbReference type="EC" id="2.7.8.8"/>
    </reaction>
</comment>
<feature type="transmembrane region" description="Helical" evidence="16">
    <location>
        <begin position="123"/>
        <end position="148"/>
    </location>
</feature>
<proteinExistence type="inferred from homology"/>
<dbReference type="InterPro" id="IPR043130">
    <property type="entry name" value="CDP-OH_PTrfase_TM_dom"/>
</dbReference>
<evidence type="ECO:0000256" key="2">
    <source>
        <dbReference type="ARBA" id="ARBA00004127"/>
    </source>
</evidence>
<dbReference type="GO" id="GO:0016020">
    <property type="term" value="C:membrane"/>
    <property type="evidence" value="ECO:0007669"/>
    <property type="project" value="InterPro"/>
</dbReference>